<keyword evidence="1" id="KW-0862">Zinc</keyword>
<name>A0A444ZFL1_ARAHY</name>
<dbReference type="AlphaFoldDB" id="A0A444ZFL1"/>
<evidence type="ECO:0000313" key="3">
    <source>
        <dbReference type="EMBL" id="RYR12987.1"/>
    </source>
</evidence>
<organism evidence="3 4">
    <name type="scientific">Arachis hypogaea</name>
    <name type="common">Peanut</name>
    <dbReference type="NCBI Taxonomy" id="3818"/>
    <lineage>
        <taxon>Eukaryota</taxon>
        <taxon>Viridiplantae</taxon>
        <taxon>Streptophyta</taxon>
        <taxon>Embryophyta</taxon>
        <taxon>Tracheophyta</taxon>
        <taxon>Spermatophyta</taxon>
        <taxon>Magnoliopsida</taxon>
        <taxon>eudicotyledons</taxon>
        <taxon>Gunneridae</taxon>
        <taxon>Pentapetalae</taxon>
        <taxon>rosids</taxon>
        <taxon>fabids</taxon>
        <taxon>Fabales</taxon>
        <taxon>Fabaceae</taxon>
        <taxon>Papilionoideae</taxon>
        <taxon>50 kb inversion clade</taxon>
        <taxon>dalbergioids sensu lato</taxon>
        <taxon>Dalbergieae</taxon>
        <taxon>Pterocarpus clade</taxon>
        <taxon>Arachis</taxon>
    </lineage>
</organism>
<evidence type="ECO:0000256" key="1">
    <source>
        <dbReference type="PROSITE-ProRule" id="PRU00047"/>
    </source>
</evidence>
<keyword evidence="1" id="KW-0479">Metal-binding</keyword>
<dbReference type="PANTHER" id="PTHR31286">
    <property type="entry name" value="GLYCINE-RICH CELL WALL STRUCTURAL PROTEIN 1.8-LIKE"/>
    <property type="match status" value="1"/>
</dbReference>
<keyword evidence="1" id="KW-0863">Zinc-finger</keyword>
<dbReference type="InterPro" id="IPR025836">
    <property type="entry name" value="Zn_knuckle_CX2CX4HX4C"/>
</dbReference>
<proteinExistence type="predicted"/>
<gene>
    <name evidence="3" type="ORF">Ahy_B04g070226</name>
</gene>
<dbReference type="PANTHER" id="PTHR31286:SF167">
    <property type="entry name" value="OS09G0268800 PROTEIN"/>
    <property type="match status" value="1"/>
</dbReference>
<keyword evidence="4" id="KW-1185">Reference proteome</keyword>
<dbReference type="Pfam" id="PF14392">
    <property type="entry name" value="zf-CCHC_4"/>
    <property type="match status" value="1"/>
</dbReference>
<dbReference type="EMBL" id="SDMP01000014">
    <property type="protein sequence ID" value="RYR12987.1"/>
    <property type="molecule type" value="Genomic_DNA"/>
</dbReference>
<sequence>MPEHCKTTRLGRRIGEMMGKVMDVEIFSMRSKEEKILKIQVLMDITKSLKRKLKISGSNSKVTDLHLKYERIGNFCYCCGSIGHEVRACNTHLEQIAKGEAKEEEWGVWLRADQFGWRLENQKENKNSNCPNIVREGEKKQRKPTPVSLIKSFASLSV</sequence>
<dbReference type="PROSITE" id="PS50158">
    <property type="entry name" value="ZF_CCHC"/>
    <property type="match status" value="1"/>
</dbReference>
<comment type="caution">
    <text evidence="3">The sequence shown here is derived from an EMBL/GenBank/DDBJ whole genome shotgun (WGS) entry which is preliminary data.</text>
</comment>
<dbReference type="GO" id="GO:0008270">
    <property type="term" value="F:zinc ion binding"/>
    <property type="evidence" value="ECO:0007669"/>
    <property type="project" value="UniProtKB-KW"/>
</dbReference>
<reference evidence="3 4" key="1">
    <citation type="submission" date="2019-01" db="EMBL/GenBank/DDBJ databases">
        <title>Sequencing of cultivated peanut Arachis hypogaea provides insights into genome evolution and oil improvement.</title>
        <authorList>
            <person name="Chen X."/>
        </authorList>
    </citation>
    <scope>NUCLEOTIDE SEQUENCE [LARGE SCALE GENOMIC DNA]</scope>
    <source>
        <strain evidence="4">cv. Fuhuasheng</strain>
        <tissue evidence="3">Leaves</tissue>
    </source>
</reference>
<dbReference type="InterPro" id="IPR040256">
    <property type="entry name" value="At4g02000-like"/>
</dbReference>
<evidence type="ECO:0000259" key="2">
    <source>
        <dbReference type="PROSITE" id="PS50158"/>
    </source>
</evidence>
<dbReference type="InterPro" id="IPR001878">
    <property type="entry name" value="Znf_CCHC"/>
</dbReference>
<evidence type="ECO:0000313" key="4">
    <source>
        <dbReference type="Proteomes" id="UP000289738"/>
    </source>
</evidence>
<dbReference type="Proteomes" id="UP000289738">
    <property type="component" value="Chromosome B04"/>
</dbReference>
<dbReference type="GO" id="GO:0003676">
    <property type="term" value="F:nucleic acid binding"/>
    <property type="evidence" value="ECO:0007669"/>
    <property type="project" value="InterPro"/>
</dbReference>
<protein>
    <recommendedName>
        <fullName evidence="2">CCHC-type domain-containing protein</fullName>
    </recommendedName>
</protein>
<feature type="domain" description="CCHC-type" evidence="2">
    <location>
        <begin position="76"/>
        <end position="89"/>
    </location>
</feature>
<accession>A0A444ZFL1</accession>